<proteinExistence type="predicted"/>
<feature type="transmembrane region" description="Helical" evidence="1">
    <location>
        <begin position="12"/>
        <end position="30"/>
    </location>
</feature>
<dbReference type="EMBL" id="JAAAUQ010000577">
    <property type="protein sequence ID" value="KAF9149066.1"/>
    <property type="molecule type" value="Genomic_DNA"/>
</dbReference>
<comment type="caution">
    <text evidence="2">The sequence shown here is derived from an EMBL/GenBank/DDBJ whole genome shotgun (WGS) entry which is preliminary data.</text>
</comment>
<evidence type="ECO:0000256" key="1">
    <source>
        <dbReference type="SAM" id="Phobius"/>
    </source>
</evidence>
<evidence type="ECO:0000313" key="3">
    <source>
        <dbReference type="Proteomes" id="UP000748756"/>
    </source>
</evidence>
<dbReference type="Proteomes" id="UP000748756">
    <property type="component" value="Unassembled WGS sequence"/>
</dbReference>
<dbReference type="OrthoDB" id="2327265at2759"/>
<gene>
    <name evidence="2" type="ORF">BG015_009151</name>
</gene>
<reference evidence="2" key="1">
    <citation type="journal article" date="2020" name="Fungal Divers.">
        <title>Resolving the Mortierellaceae phylogeny through synthesis of multi-gene phylogenetics and phylogenomics.</title>
        <authorList>
            <person name="Vandepol N."/>
            <person name="Liber J."/>
            <person name="Desiro A."/>
            <person name="Na H."/>
            <person name="Kennedy M."/>
            <person name="Barry K."/>
            <person name="Grigoriev I.V."/>
            <person name="Miller A.N."/>
            <person name="O'Donnell K."/>
            <person name="Stajich J.E."/>
            <person name="Bonito G."/>
        </authorList>
    </citation>
    <scope>NUCLEOTIDE SEQUENCE</scope>
    <source>
        <strain evidence="2">NRRL 6426</strain>
    </source>
</reference>
<keyword evidence="1" id="KW-1133">Transmembrane helix</keyword>
<protein>
    <submittedName>
        <fullName evidence="2">Uncharacterized protein</fullName>
    </submittedName>
</protein>
<sequence length="130" mass="14567">MSLRCMLSKPKYVLIIASFSLYLIIYLININNTIKLSQGRCSPSEDNLKLSFITSYSKPKTLARAAEIDIYLASLMRNPLLDQIHGLVETKDQPLPAFASIDPRTKASVIVARPLMGDFIQCACDHLQDH</sequence>
<accession>A0A9P5V9J7</accession>
<keyword evidence="3" id="KW-1185">Reference proteome</keyword>
<keyword evidence="1" id="KW-0812">Transmembrane</keyword>
<evidence type="ECO:0000313" key="2">
    <source>
        <dbReference type="EMBL" id="KAF9149066.1"/>
    </source>
</evidence>
<keyword evidence="1" id="KW-0472">Membrane</keyword>
<name>A0A9P5V9J7_9FUNG</name>
<organism evidence="2 3">
    <name type="scientific">Linnemannia schmuckeri</name>
    <dbReference type="NCBI Taxonomy" id="64567"/>
    <lineage>
        <taxon>Eukaryota</taxon>
        <taxon>Fungi</taxon>
        <taxon>Fungi incertae sedis</taxon>
        <taxon>Mucoromycota</taxon>
        <taxon>Mortierellomycotina</taxon>
        <taxon>Mortierellomycetes</taxon>
        <taxon>Mortierellales</taxon>
        <taxon>Mortierellaceae</taxon>
        <taxon>Linnemannia</taxon>
    </lineage>
</organism>
<dbReference type="AlphaFoldDB" id="A0A9P5V9J7"/>